<evidence type="ECO:0000313" key="2">
    <source>
        <dbReference type="MGI" id="MGI:1918356"/>
    </source>
</evidence>
<evidence type="ECO:0000313" key="1">
    <source>
        <dbReference type="EMBL" id="ADG59723.1"/>
    </source>
</evidence>
<accession>F2VSL0</accession>
<dbReference type="MGI" id="MGI:1918356">
    <property type="gene designation" value="4933413J09Rik"/>
</dbReference>
<dbReference type="AlphaFoldDB" id="F2VSL0"/>
<organism evidence="1">
    <name type="scientific">Mus musculus</name>
    <name type="common">Mouse</name>
    <dbReference type="NCBI Taxonomy" id="10090"/>
    <lineage>
        <taxon>Eukaryota</taxon>
        <taxon>Metazoa</taxon>
        <taxon>Chordata</taxon>
        <taxon>Craniata</taxon>
        <taxon>Vertebrata</taxon>
        <taxon>Euteleostomi</taxon>
        <taxon>Mammalia</taxon>
        <taxon>Eutheria</taxon>
        <taxon>Euarchontoglires</taxon>
        <taxon>Glires</taxon>
        <taxon>Rodentia</taxon>
        <taxon>Myomorpha</taxon>
        <taxon>Muroidea</taxon>
        <taxon>Muridae</taxon>
        <taxon>Murinae</taxon>
        <taxon>Mus</taxon>
        <taxon>Mus</taxon>
    </lineage>
</organism>
<proteinExistence type="evidence at transcript level"/>
<sequence length="215" mass="24139">MKALKARAYRKYDGVKKSSMNSDRTQTRTRASCRQSCCRRSNEHACTLERPEEDEGKYGQLESMTVFSLGSRPPHKSHLLVAENSTDCLESVAASQSCNTRTPRQRWMSASAKWLGLHSVKKSSMNSDRPQTRTRASCRSSCCRRSNEHACTLERPEEDEGKYGQLESMTVFSLGSRPPHKSHLLVDENSTGSHLTVNNNNNNNNNNNKDCGCCC</sequence>
<gene>
    <name evidence="2" type="primary">4933413J09Rik</name>
</gene>
<dbReference type="EMBL" id="HM015003">
    <property type="protein sequence ID" value="ADG59723.1"/>
    <property type="molecule type" value="mRNA"/>
</dbReference>
<dbReference type="AGR" id="MGI:1918356"/>
<reference evidence="1" key="1">
    <citation type="submission" date="2010-03" db="EMBL/GenBank/DDBJ databases">
        <title>Molecular Cloning and Expression Pattern Analysis of A Novel Germ Cell-Specific Expression Gene, Gcse.</title>
        <authorList>
            <person name="Wang S.-H."/>
            <person name="Huang S.-L."/>
        </authorList>
    </citation>
    <scope>NUCLEOTIDE SEQUENCE</scope>
    <source>
        <strain evidence="1">FVB/NJ</strain>
        <tissue evidence="1">Ovary and testis</tissue>
    </source>
</reference>
<protein>
    <submittedName>
        <fullName evidence="1">Germ cell specific protein</fullName>
    </submittedName>
</protein>
<name>F2VSL0_MOUSE</name>